<proteinExistence type="predicted"/>
<feature type="domain" description="ATP-grasp" evidence="3">
    <location>
        <begin position="146"/>
        <end position="336"/>
    </location>
</feature>
<dbReference type="GO" id="GO:0005524">
    <property type="term" value="F:ATP binding"/>
    <property type="evidence" value="ECO:0007669"/>
    <property type="project" value="UniProtKB-UniRule"/>
</dbReference>
<dbReference type="SUPFAM" id="SSF56059">
    <property type="entry name" value="Glutathione synthetase ATP-binding domain-like"/>
    <property type="match status" value="1"/>
</dbReference>
<feature type="region of interest" description="Disordered" evidence="2">
    <location>
        <begin position="407"/>
        <end position="432"/>
    </location>
</feature>
<reference evidence="4 5" key="1">
    <citation type="submission" date="2020-11" db="EMBL/GenBank/DDBJ databases">
        <title>Carbohydrate-dependent, anaerobic sulfur respiration: A novel catabolism in halophilic archaea.</title>
        <authorList>
            <person name="Sorokin D.Y."/>
            <person name="Messina E."/>
            <person name="Smedile F."/>
            <person name="La Cono V."/>
            <person name="Hallsworth J.E."/>
            <person name="Yakimov M.M."/>
        </authorList>
    </citation>
    <scope>NUCLEOTIDE SEQUENCE [LARGE SCALE GENOMIC DNA]</scope>
    <source>
        <strain evidence="4 5">HSR-Est</strain>
    </source>
</reference>
<feature type="region of interest" description="Disordered" evidence="2">
    <location>
        <begin position="1"/>
        <end position="31"/>
    </location>
</feature>
<keyword evidence="1" id="KW-0547">Nucleotide-binding</keyword>
<dbReference type="GO" id="GO:0008716">
    <property type="term" value="F:D-alanine-D-alanine ligase activity"/>
    <property type="evidence" value="ECO:0007669"/>
    <property type="project" value="TreeGrafter"/>
</dbReference>
<evidence type="ECO:0000313" key="5">
    <source>
        <dbReference type="Proteomes" id="UP000663292"/>
    </source>
</evidence>
<feature type="compositionally biased region" description="Basic and acidic residues" evidence="2">
    <location>
        <begin position="414"/>
        <end position="423"/>
    </location>
</feature>
<feature type="compositionally biased region" description="Basic and acidic residues" evidence="2">
    <location>
        <begin position="8"/>
        <end position="24"/>
    </location>
</feature>
<sequence>MQSNTEPGSDRSDGRVPVHRERNTPGDSPPTVLLLDGDYDNTLAVARELSEDLDARIIGTGTTRYSRLLRSNYCDIGEVVPAPGEAGYADALLKLMAKYRPQIVLPVGYDSMAAVDSIRSEIPDAVEICLPPSQSFHVAVDKASTLQRADRLGIPVPTDYSGAAEELDEIGRPTPADTLPFPVFLKARRENGTVTTARVDEPADFWTAYDGIAAEASDGNVLVQEYIDGPDVTFGCGVLCLDNEIELLVSHQELRSVPRHGGSGTHLRLVGNPTIEANTAALLRDIGWNGIALVEFRQRSDGTYVLMEINPKFWASYALASRFGYRFASTMVASALNLDVPRPVGTPQRTGEMVFPLRELQQYVRNRRDERLLDCVGTVLAADACWDIDTSDLGAWLTPPTRILRKIPTLPGSRRAERTRSGPERATAPSEK</sequence>
<evidence type="ECO:0000256" key="2">
    <source>
        <dbReference type="SAM" id="MobiDB-lite"/>
    </source>
</evidence>
<dbReference type="PANTHER" id="PTHR23132">
    <property type="entry name" value="D-ALANINE--D-ALANINE LIGASE"/>
    <property type="match status" value="1"/>
</dbReference>
<name>A0A897NUF8_9EURY</name>
<keyword evidence="5" id="KW-1185">Reference proteome</keyword>
<keyword evidence="1" id="KW-0067">ATP-binding</keyword>
<dbReference type="PANTHER" id="PTHR23132:SF23">
    <property type="entry name" value="D-ALANINE--D-ALANINE LIGASE B"/>
    <property type="match status" value="1"/>
</dbReference>
<dbReference type="GeneID" id="68859187"/>
<dbReference type="AlphaFoldDB" id="A0A897NUF8"/>
<protein>
    <submittedName>
        <fullName evidence="4">Putative ATP-grasp enzyme</fullName>
    </submittedName>
</protein>
<evidence type="ECO:0000256" key="1">
    <source>
        <dbReference type="PROSITE-ProRule" id="PRU00409"/>
    </source>
</evidence>
<gene>
    <name evidence="4" type="ORF">HSEST_2554</name>
</gene>
<dbReference type="InterPro" id="IPR011761">
    <property type="entry name" value="ATP-grasp"/>
</dbReference>
<dbReference type="Gene3D" id="3.30.470.20">
    <property type="entry name" value="ATP-grasp fold, B domain"/>
    <property type="match status" value="1"/>
</dbReference>
<dbReference type="Proteomes" id="UP000663292">
    <property type="component" value="Chromosome"/>
</dbReference>
<dbReference type="GO" id="GO:0046872">
    <property type="term" value="F:metal ion binding"/>
    <property type="evidence" value="ECO:0007669"/>
    <property type="project" value="InterPro"/>
</dbReference>
<dbReference type="PROSITE" id="PS50975">
    <property type="entry name" value="ATP_GRASP"/>
    <property type="match status" value="1"/>
</dbReference>
<dbReference type="EMBL" id="CP064791">
    <property type="protein sequence ID" value="QSG16064.1"/>
    <property type="molecule type" value="Genomic_DNA"/>
</dbReference>
<organism evidence="4 5">
    <name type="scientific">Halapricum desulfuricans</name>
    <dbReference type="NCBI Taxonomy" id="2841257"/>
    <lineage>
        <taxon>Archaea</taxon>
        <taxon>Methanobacteriati</taxon>
        <taxon>Methanobacteriota</taxon>
        <taxon>Stenosarchaea group</taxon>
        <taxon>Halobacteria</taxon>
        <taxon>Halobacteriales</taxon>
        <taxon>Haloarculaceae</taxon>
        <taxon>Halapricum</taxon>
    </lineage>
</organism>
<accession>A0A897NUF8</accession>
<evidence type="ECO:0000259" key="3">
    <source>
        <dbReference type="PROSITE" id="PS50975"/>
    </source>
</evidence>
<dbReference type="RefSeq" id="WP_229121339.1">
    <property type="nucleotide sequence ID" value="NZ_CP064791.1"/>
</dbReference>
<evidence type="ECO:0000313" key="4">
    <source>
        <dbReference type="EMBL" id="QSG16064.1"/>
    </source>
</evidence>